<protein>
    <recommendedName>
        <fullName evidence="2">Glycoside hydrolase 123-like N-terminal domain-containing protein</fullName>
    </recommendedName>
</protein>
<accession>A0A4Q1D999</accession>
<evidence type="ECO:0000313" key="3">
    <source>
        <dbReference type="EMBL" id="RXK85947.1"/>
    </source>
</evidence>
<dbReference type="Proteomes" id="UP000290545">
    <property type="component" value="Unassembled WGS sequence"/>
</dbReference>
<organism evidence="3 4">
    <name type="scientific">Filimonas effusa</name>
    <dbReference type="NCBI Taxonomy" id="2508721"/>
    <lineage>
        <taxon>Bacteria</taxon>
        <taxon>Pseudomonadati</taxon>
        <taxon>Bacteroidota</taxon>
        <taxon>Chitinophagia</taxon>
        <taxon>Chitinophagales</taxon>
        <taxon>Chitinophagaceae</taxon>
        <taxon>Filimonas</taxon>
    </lineage>
</organism>
<evidence type="ECO:0000259" key="2">
    <source>
        <dbReference type="Pfam" id="PF19543"/>
    </source>
</evidence>
<feature type="chain" id="PRO_5020612884" description="Glycoside hydrolase 123-like N-terminal domain-containing protein" evidence="1">
    <location>
        <begin position="23"/>
        <end position="262"/>
    </location>
</feature>
<dbReference type="EMBL" id="SDHZ01000001">
    <property type="protein sequence ID" value="RXK85947.1"/>
    <property type="molecule type" value="Genomic_DNA"/>
</dbReference>
<evidence type="ECO:0000256" key="1">
    <source>
        <dbReference type="SAM" id="SignalP"/>
    </source>
</evidence>
<dbReference type="Pfam" id="PF19543">
    <property type="entry name" value="GH123_N"/>
    <property type="match status" value="1"/>
</dbReference>
<comment type="caution">
    <text evidence="3">The sequence shown here is derived from an EMBL/GenBank/DDBJ whole genome shotgun (WGS) entry which is preliminary data.</text>
</comment>
<dbReference type="InterPro" id="IPR045711">
    <property type="entry name" value="GH123-like_N"/>
</dbReference>
<feature type="signal peptide" evidence="1">
    <location>
        <begin position="1"/>
        <end position="22"/>
    </location>
</feature>
<feature type="domain" description="Glycoside hydrolase 123-like N-terminal" evidence="2">
    <location>
        <begin position="50"/>
        <end position="255"/>
    </location>
</feature>
<dbReference type="AlphaFoldDB" id="A0A4Q1D999"/>
<gene>
    <name evidence="3" type="ORF">ESB13_03810</name>
</gene>
<name>A0A4Q1D999_9BACT</name>
<keyword evidence="1" id="KW-0732">Signal</keyword>
<evidence type="ECO:0000313" key="4">
    <source>
        <dbReference type="Proteomes" id="UP000290545"/>
    </source>
</evidence>
<dbReference type="OrthoDB" id="601823at2"/>
<sequence>MSFPSTVLRCLLMVICVSSVCAFGQKAIPDTTKSNGDKIRILCVNPVSDTILKAKQTIVLHKSGFPLQIRDQRGDSLFTEPIHLHVVSGATHKDIRFTSNEIIYTQWNKRKISWESTSSSPALSMKVSGTLEKQKQLSLTVTFTALEDIQLDDIKLHLPYSIQWADMLEGLGRKYGAQTDTLRWQWQDHPDTKEATLWQGNSTAGLKLQLPELWKQTDKAGFWIGIKGKSMLLEHNSGAQPINAGETRTYHLKIVPTTGNKR</sequence>
<keyword evidence="4" id="KW-1185">Reference proteome</keyword>
<proteinExistence type="predicted"/>
<reference evidence="3 4" key="1">
    <citation type="submission" date="2019-01" db="EMBL/GenBank/DDBJ databases">
        <title>Filimonas sp. strain TTM-71.</title>
        <authorList>
            <person name="Chen W.-M."/>
        </authorList>
    </citation>
    <scope>NUCLEOTIDE SEQUENCE [LARGE SCALE GENOMIC DNA]</scope>
    <source>
        <strain evidence="3 4">TTM-71</strain>
    </source>
</reference>
<dbReference type="RefSeq" id="WP_129001698.1">
    <property type="nucleotide sequence ID" value="NZ_SDHZ01000001.1"/>
</dbReference>